<protein>
    <submittedName>
        <fullName evidence="8">Uncharacterized BCR, YitT family COG1284</fullName>
    </submittedName>
    <submittedName>
        <fullName evidence="9">YitT family protein</fullName>
    </submittedName>
</protein>
<dbReference type="Proteomes" id="UP000283360">
    <property type="component" value="Unassembled WGS sequence"/>
</dbReference>
<dbReference type="PANTHER" id="PTHR33545:SF5">
    <property type="entry name" value="UPF0750 MEMBRANE PROTEIN YITT"/>
    <property type="match status" value="1"/>
</dbReference>
<keyword evidence="12" id="KW-1185">Reference proteome</keyword>
<dbReference type="AlphaFoldDB" id="A0A173S1W0"/>
<proteinExistence type="predicted"/>
<dbReference type="Pfam" id="PF10035">
    <property type="entry name" value="DUF2179"/>
    <property type="match status" value="1"/>
</dbReference>
<dbReference type="InterPro" id="IPR019264">
    <property type="entry name" value="DUF2179"/>
</dbReference>
<keyword evidence="4 6" id="KW-1133">Transmembrane helix</keyword>
<dbReference type="EMBL" id="QRXJ01000005">
    <property type="protein sequence ID" value="RGT91259.1"/>
    <property type="molecule type" value="Genomic_DNA"/>
</dbReference>
<dbReference type="InterPro" id="IPR015867">
    <property type="entry name" value="N-reg_PII/ATP_PRibTrfase_C"/>
</dbReference>
<dbReference type="GeneID" id="92825814"/>
<feature type="transmembrane region" description="Helical" evidence="6">
    <location>
        <begin position="12"/>
        <end position="30"/>
    </location>
</feature>
<evidence type="ECO:0000313" key="11">
    <source>
        <dbReference type="Proteomes" id="UP000095727"/>
    </source>
</evidence>
<evidence type="ECO:0000313" key="12">
    <source>
        <dbReference type="Proteomes" id="UP000283360"/>
    </source>
</evidence>
<feature type="transmembrane region" description="Helical" evidence="6">
    <location>
        <begin position="171"/>
        <end position="195"/>
    </location>
</feature>
<evidence type="ECO:0000256" key="3">
    <source>
        <dbReference type="ARBA" id="ARBA00022692"/>
    </source>
</evidence>
<keyword evidence="5 6" id="KW-0472">Membrane</keyword>
<evidence type="ECO:0000256" key="1">
    <source>
        <dbReference type="ARBA" id="ARBA00004651"/>
    </source>
</evidence>
<comment type="subcellular location">
    <subcellularLocation>
        <location evidence="1">Cell membrane</location>
        <topology evidence="1">Multi-pass membrane protein</topology>
    </subcellularLocation>
</comment>
<feature type="transmembrane region" description="Helical" evidence="6">
    <location>
        <begin position="119"/>
        <end position="139"/>
    </location>
</feature>
<evidence type="ECO:0000256" key="6">
    <source>
        <dbReference type="SAM" id="Phobius"/>
    </source>
</evidence>
<dbReference type="EMBL" id="JABWDC010000048">
    <property type="protein sequence ID" value="NUN87230.1"/>
    <property type="molecule type" value="Genomic_DNA"/>
</dbReference>
<name>A0A173S1W0_9FIRM</name>
<evidence type="ECO:0000313" key="13">
    <source>
        <dbReference type="Proteomes" id="UP000554488"/>
    </source>
</evidence>
<feature type="transmembrane region" description="Helical" evidence="6">
    <location>
        <begin position="89"/>
        <end position="107"/>
    </location>
</feature>
<reference evidence="8 11" key="1">
    <citation type="submission" date="2015-09" db="EMBL/GenBank/DDBJ databases">
        <authorList>
            <consortium name="Pathogen Informatics"/>
        </authorList>
    </citation>
    <scope>NUCLEOTIDE SEQUENCE [LARGE SCALE GENOMIC DNA]</scope>
    <source>
        <strain evidence="8 11">2789STDY5834962</strain>
    </source>
</reference>
<reference evidence="9 13" key="4">
    <citation type="submission" date="2020-07" db="EMBL/GenBank/DDBJ databases">
        <title>Bacterial metabolism rescues the inhibition of intestinal drug absorption by food and drug additives.</title>
        <authorList>
            <person name="Zou L."/>
            <person name="Spanogiannopoulos P."/>
            <person name="Chien H.-C."/>
            <person name="Pieper L.M."/>
            <person name="Cai W."/>
            <person name="Khuri N."/>
            <person name="Pottel J."/>
            <person name="Vora B."/>
            <person name="Ni Z."/>
            <person name="Tsakalozou E."/>
            <person name="Zhang W."/>
            <person name="Shoichet B.K."/>
            <person name="Giacomini K.M."/>
            <person name="Turnbaugh P.J."/>
        </authorList>
    </citation>
    <scope>NUCLEOTIDE SEQUENCE [LARGE SCALE GENOMIC DNA]</scope>
    <source>
        <strain evidence="9 13">F22</strain>
    </source>
</reference>
<keyword evidence="2" id="KW-1003">Cell membrane</keyword>
<dbReference type="GO" id="GO:0005886">
    <property type="term" value="C:plasma membrane"/>
    <property type="evidence" value="ECO:0007669"/>
    <property type="project" value="UniProtKB-SubCell"/>
</dbReference>
<dbReference type="InterPro" id="IPR051461">
    <property type="entry name" value="UPF0750_membrane"/>
</dbReference>
<evidence type="ECO:0000256" key="2">
    <source>
        <dbReference type="ARBA" id="ARBA00022475"/>
    </source>
</evidence>
<dbReference type="CDD" id="cd16380">
    <property type="entry name" value="YitT_C"/>
    <property type="match status" value="1"/>
</dbReference>
<sequence length="291" mass="31749">MNNFLPQKRGMQVVWIIVGCLIYAVGLNVFIIPMNLYSGGAVGLAQLLSYGAGQIGIKEIAGLNLYGIIYLLLNIPILFIAWFKIGKTFFINTILGTVGISLFTSIVPTPATAVIADPVIGIIIGGVVTGAGIGIMLTAKGSGGGIEVIGIWMAKKYAGMSVGKLGTIFNLILYAIYLLVFDISTVIYSVVYLFFYTVTLDRMHFQNINVRMLIFTKKKGIAEAIMKETGRGVTQWNGEGAFTSEHNYVLVTIVNKFEVEDILNMVYLLDPEAFTTVDEGVKVYGNFQKRV</sequence>
<dbReference type="Proteomes" id="UP000095727">
    <property type="component" value="Unassembled WGS sequence"/>
</dbReference>
<dbReference type="Proteomes" id="UP000554488">
    <property type="component" value="Unassembled WGS sequence"/>
</dbReference>
<evidence type="ECO:0000313" key="8">
    <source>
        <dbReference type="EMBL" id="CUM84250.1"/>
    </source>
</evidence>
<organism evidence="8 11">
    <name type="scientific">Coprococcus comes</name>
    <dbReference type="NCBI Taxonomy" id="410072"/>
    <lineage>
        <taxon>Bacteria</taxon>
        <taxon>Bacillati</taxon>
        <taxon>Bacillota</taxon>
        <taxon>Clostridia</taxon>
        <taxon>Lachnospirales</taxon>
        <taxon>Lachnospiraceae</taxon>
        <taxon>Coprococcus</taxon>
    </lineage>
</organism>
<evidence type="ECO:0000259" key="7">
    <source>
        <dbReference type="Pfam" id="PF10035"/>
    </source>
</evidence>
<dbReference type="Gene3D" id="3.30.70.120">
    <property type="match status" value="1"/>
</dbReference>
<dbReference type="PIRSF" id="PIRSF006483">
    <property type="entry name" value="Membrane_protein_YitT"/>
    <property type="match status" value="1"/>
</dbReference>
<reference evidence="10 12" key="2">
    <citation type="submission" date="2018-08" db="EMBL/GenBank/DDBJ databases">
        <title>A genome reference for cultivated species of the human gut microbiota.</title>
        <authorList>
            <person name="Zou Y."/>
            <person name="Xue W."/>
            <person name="Luo G."/>
        </authorList>
    </citation>
    <scope>NUCLEOTIDE SEQUENCE [LARGE SCALE GENOMIC DNA]</scope>
    <source>
        <strain evidence="10 12">AF18-12LB</strain>
    </source>
</reference>
<dbReference type="EMBL" id="CYXR01000006">
    <property type="protein sequence ID" value="CUM84250.1"/>
    <property type="molecule type" value="Genomic_DNA"/>
</dbReference>
<evidence type="ECO:0000313" key="10">
    <source>
        <dbReference type="EMBL" id="RGT91259.1"/>
    </source>
</evidence>
<dbReference type="InterPro" id="IPR003740">
    <property type="entry name" value="YitT"/>
</dbReference>
<accession>A0A173S1W0</accession>
<dbReference type="PANTHER" id="PTHR33545">
    <property type="entry name" value="UPF0750 MEMBRANE PROTEIN YITT-RELATED"/>
    <property type="match status" value="1"/>
</dbReference>
<keyword evidence="3 6" id="KW-0812">Transmembrane</keyword>
<evidence type="ECO:0000256" key="5">
    <source>
        <dbReference type="ARBA" id="ARBA00023136"/>
    </source>
</evidence>
<evidence type="ECO:0000313" key="9">
    <source>
        <dbReference type="EMBL" id="NUN87230.1"/>
    </source>
</evidence>
<feature type="transmembrane region" description="Helical" evidence="6">
    <location>
        <begin position="65"/>
        <end position="83"/>
    </location>
</feature>
<feature type="domain" description="DUF2179" evidence="7">
    <location>
        <begin position="231"/>
        <end position="285"/>
    </location>
</feature>
<evidence type="ECO:0000256" key="4">
    <source>
        <dbReference type="ARBA" id="ARBA00022989"/>
    </source>
</evidence>
<dbReference type="RefSeq" id="WP_022220447.1">
    <property type="nucleotide sequence ID" value="NZ_CAXSNH010000008.1"/>
</dbReference>
<gene>
    <name evidence="10" type="ORF">DWX03_05095</name>
    <name evidence="8" type="ORF">ERS852574_01055</name>
    <name evidence="9" type="ORF">HUU93_11610</name>
</gene>
<reference evidence="9 13" key="3">
    <citation type="submission" date="2020-04" db="EMBL/GenBank/DDBJ databases">
        <authorList>
            <person name="Pieper L."/>
        </authorList>
    </citation>
    <scope>NUCLEOTIDE SEQUENCE [LARGE SCALE GENOMIC DNA]</scope>
    <source>
        <strain evidence="9 13">F22</strain>
    </source>
</reference>
<dbReference type="Pfam" id="PF02588">
    <property type="entry name" value="YitT_membrane"/>
    <property type="match status" value="1"/>
</dbReference>